<organism evidence="1 2">
    <name type="scientific">Trametes sanguinea</name>
    <dbReference type="NCBI Taxonomy" id="158606"/>
    <lineage>
        <taxon>Eukaryota</taxon>
        <taxon>Fungi</taxon>
        <taxon>Dikarya</taxon>
        <taxon>Basidiomycota</taxon>
        <taxon>Agaricomycotina</taxon>
        <taxon>Agaricomycetes</taxon>
        <taxon>Polyporales</taxon>
        <taxon>Polyporaceae</taxon>
        <taxon>Trametes</taxon>
    </lineage>
</organism>
<keyword evidence="2" id="KW-1185">Reference proteome</keyword>
<comment type="caution">
    <text evidence="1">The sequence shown here is derived from an EMBL/GenBank/DDBJ whole genome shotgun (WGS) entry which is preliminary data.</text>
</comment>
<evidence type="ECO:0000313" key="1">
    <source>
        <dbReference type="EMBL" id="KAJ3008045.1"/>
    </source>
</evidence>
<sequence length="535" mass="60517">MELISTHLLNITYIFLAAVLVLLYLRSVIDWRTRARGRSVPPGPRQLPIIGNMLTVPTWKPWIGFRDMLAKYGDIVYLEVLGAPMIVLGSPELIDEFLEKRSANTSDRVKTPLISLAGQGTNFAFMSYGQWWRDHRRMFWQYFHQGRMPDYWPVQRVNTRKFLVKVLEQPTALKRLVQYIVAASTMKVTYGIDIDDHEDELVTIVDNSFMGLRMVTVTMQFLLQYFPFVQHVPPWFPGASFHQLMARAREPAEFMLNVPFNKARDIATAGLNNYNNFIVAQLLGKLDDPAEGDVARQEQIARNIASIAVSGTPTSCMLRDAKSDSVTPGIVTRRFGYDQTYSTIMGFFLAISLHPQVLANAQAELDAVVGPDRLPDFDDRDALVYVNATVKEALRWHNVVPLGVTHSTLEDDELHGYFIPAGTAVVPNVWAILHDPRYYPDPTSFNPDRFIRDGRVCPGRHFADSSLFLTIACVLHVFDIGPPLDENGCPVKVEYESTHGFLAYPEDCRCTIKPRSANHDALIRRSAEVQASELI</sequence>
<proteinExistence type="predicted"/>
<gene>
    <name evidence="1" type="ORF">NUW54_g3308</name>
</gene>
<name>A0ACC1Q2E7_9APHY</name>
<reference evidence="1" key="1">
    <citation type="submission" date="2022-08" db="EMBL/GenBank/DDBJ databases">
        <title>Genome Sequence of Pycnoporus sanguineus.</title>
        <authorList>
            <person name="Buettner E."/>
        </authorList>
    </citation>
    <scope>NUCLEOTIDE SEQUENCE</scope>
    <source>
        <strain evidence="1">CG-C14</strain>
    </source>
</reference>
<accession>A0ACC1Q2E7</accession>
<evidence type="ECO:0000313" key="2">
    <source>
        <dbReference type="Proteomes" id="UP001144978"/>
    </source>
</evidence>
<protein>
    <submittedName>
        <fullName evidence="1">Uncharacterized protein</fullName>
    </submittedName>
</protein>
<dbReference type="Proteomes" id="UP001144978">
    <property type="component" value="Unassembled WGS sequence"/>
</dbReference>
<dbReference type="EMBL" id="JANSHE010000685">
    <property type="protein sequence ID" value="KAJ3008045.1"/>
    <property type="molecule type" value="Genomic_DNA"/>
</dbReference>